<evidence type="ECO:0000256" key="1">
    <source>
        <dbReference type="SAM" id="SignalP"/>
    </source>
</evidence>
<keyword evidence="1" id="KW-0732">Signal</keyword>
<dbReference type="STRING" id="320771.Cflav_PD5299"/>
<accession>B9XCJ6</accession>
<name>B9XCJ6_PEDPL</name>
<feature type="chain" id="PRO_5002894647" description="Outer membrane efflux protein" evidence="1">
    <location>
        <begin position="29"/>
        <end position="436"/>
    </location>
</feature>
<dbReference type="EMBL" id="ABOX02000004">
    <property type="protein sequence ID" value="EEF62664.1"/>
    <property type="molecule type" value="Genomic_DNA"/>
</dbReference>
<evidence type="ECO:0008006" key="4">
    <source>
        <dbReference type="Google" id="ProtNLM"/>
    </source>
</evidence>
<proteinExistence type="predicted"/>
<protein>
    <recommendedName>
        <fullName evidence="4">Outer membrane efflux protein</fullName>
    </recommendedName>
</protein>
<dbReference type="SUPFAM" id="SSF56954">
    <property type="entry name" value="Outer membrane efflux proteins (OEP)"/>
    <property type="match status" value="1"/>
</dbReference>
<comment type="caution">
    <text evidence="2">The sequence shown here is derived from an EMBL/GenBank/DDBJ whole genome shotgun (WGS) entry which is preliminary data.</text>
</comment>
<dbReference type="Gene3D" id="1.20.1600.10">
    <property type="entry name" value="Outer membrane efflux proteins (OEP)"/>
    <property type="match status" value="1"/>
</dbReference>
<feature type="signal peptide" evidence="1">
    <location>
        <begin position="1"/>
        <end position="28"/>
    </location>
</feature>
<evidence type="ECO:0000313" key="3">
    <source>
        <dbReference type="Proteomes" id="UP000003688"/>
    </source>
</evidence>
<gene>
    <name evidence="2" type="ORF">Cflav_PD5299</name>
</gene>
<keyword evidence="3" id="KW-1185">Reference proteome</keyword>
<dbReference type="AlphaFoldDB" id="B9XCJ6"/>
<dbReference type="RefSeq" id="WP_007413544.1">
    <property type="nucleotide sequence ID" value="NZ_ABOX02000004.1"/>
</dbReference>
<reference evidence="2 3" key="1">
    <citation type="journal article" date="2011" name="J. Bacteriol.">
        <title>Genome sequence of 'Pedosphaera parvula' Ellin514, an aerobic Verrucomicrobial isolate from pasture soil.</title>
        <authorList>
            <person name="Kant R."/>
            <person name="van Passel M.W."/>
            <person name="Sangwan P."/>
            <person name="Palva A."/>
            <person name="Lucas S."/>
            <person name="Copeland A."/>
            <person name="Lapidus A."/>
            <person name="Glavina Del Rio T."/>
            <person name="Dalin E."/>
            <person name="Tice H."/>
            <person name="Bruce D."/>
            <person name="Goodwin L."/>
            <person name="Pitluck S."/>
            <person name="Chertkov O."/>
            <person name="Larimer F.W."/>
            <person name="Land M.L."/>
            <person name="Hauser L."/>
            <person name="Brettin T.S."/>
            <person name="Detter J.C."/>
            <person name="Han S."/>
            <person name="de Vos W.M."/>
            <person name="Janssen P.H."/>
            <person name="Smidt H."/>
        </authorList>
    </citation>
    <scope>NUCLEOTIDE SEQUENCE [LARGE SCALE GENOMIC DNA]</scope>
    <source>
        <strain evidence="2 3">Ellin514</strain>
    </source>
</reference>
<sequence length="436" mass="49248" precursor="true">MSGVSLLQSCWSALACLALLPLTGCLSASKQVEQKLPEVRSQWVTFVARQSSLPVRTLDWPQAISLLVTNNLKLRAAKTEITNTLERATQPYRDLIPTVNLRSGFTRSVANFTAASFDDVTFNIDSFFNVPGVVNFSTRLFAGRLEVLRAKAAYELALREQTIELYKTFLISQEQDQLVGEIKTQRALAETVQKVDSLAAQVLFKEVNSQEINLGKTREGLQTRLGDLFSDRTYQWVLSTNNLPDLAYEKQPLPLADTNRVAKLQTRLAALELVRAWGLIHGIKLQYWPELSIFVSGPSVYQRSAGASSFWSAKDVQATADFFWNLDTRGYISQQLRQTKRDQALQIEQLRLDSEALIDRLLAAQRLAGSLQAQADQLDQLIAVLDRVPPSFDFNTVLQTADTARSLRRQRFELRRDLAEVNTLFWFVDEQKWAAN</sequence>
<dbReference type="Proteomes" id="UP000003688">
    <property type="component" value="Unassembled WGS sequence"/>
</dbReference>
<organism evidence="2 3">
    <name type="scientific">Pedosphaera parvula (strain Ellin514)</name>
    <dbReference type="NCBI Taxonomy" id="320771"/>
    <lineage>
        <taxon>Bacteria</taxon>
        <taxon>Pseudomonadati</taxon>
        <taxon>Verrucomicrobiota</taxon>
        <taxon>Pedosphaerae</taxon>
        <taxon>Pedosphaerales</taxon>
        <taxon>Pedosphaeraceae</taxon>
        <taxon>Pedosphaera</taxon>
    </lineage>
</organism>
<evidence type="ECO:0000313" key="2">
    <source>
        <dbReference type="EMBL" id="EEF62664.1"/>
    </source>
</evidence>